<accession>A0AAV5AIK6</accession>
<dbReference type="InterPro" id="IPR023827">
    <property type="entry name" value="Peptidase_S8_Asp-AS"/>
</dbReference>
<dbReference type="PANTHER" id="PTHR42884">
    <property type="entry name" value="PROPROTEIN CONVERTASE SUBTILISIN/KEXIN-RELATED"/>
    <property type="match status" value="1"/>
</dbReference>
<dbReference type="PROSITE" id="PS00137">
    <property type="entry name" value="SUBTILASE_HIS"/>
    <property type="match status" value="1"/>
</dbReference>
<feature type="compositionally biased region" description="Basic and acidic residues" evidence="15">
    <location>
        <begin position="769"/>
        <end position="790"/>
    </location>
</feature>
<keyword evidence="19" id="KW-1185">Reference proteome</keyword>
<feature type="active site" description="Charge relay system" evidence="13 14">
    <location>
        <position position="381"/>
    </location>
</feature>
<dbReference type="PROSITE" id="PS51892">
    <property type="entry name" value="SUBTILASE"/>
    <property type="match status" value="1"/>
</dbReference>
<keyword evidence="9 16" id="KW-1133">Transmembrane helix</keyword>
<dbReference type="GO" id="GO:0007323">
    <property type="term" value="P:peptide pheromone maturation"/>
    <property type="evidence" value="ECO:0007669"/>
    <property type="project" value="UniProtKB-ARBA"/>
</dbReference>
<dbReference type="Proteomes" id="UP001050691">
    <property type="component" value="Unassembled WGS sequence"/>
</dbReference>
<dbReference type="InterPro" id="IPR036852">
    <property type="entry name" value="Peptidase_S8/S53_dom_sf"/>
</dbReference>
<feature type="region of interest" description="Disordered" evidence="15">
    <location>
        <begin position="86"/>
        <end position="114"/>
    </location>
</feature>
<feature type="active site" description="Charge relay system" evidence="13 14">
    <location>
        <position position="208"/>
    </location>
</feature>
<evidence type="ECO:0000259" key="17">
    <source>
        <dbReference type="PROSITE" id="PS51829"/>
    </source>
</evidence>
<evidence type="ECO:0000256" key="16">
    <source>
        <dbReference type="SAM" id="Phobius"/>
    </source>
</evidence>
<dbReference type="GO" id="GO:0004252">
    <property type="term" value="F:serine-type endopeptidase activity"/>
    <property type="evidence" value="ECO:0007669"/>
    <property type="project" value="UniProtKB-UniRule"/>
</dbReference>
<dbReference type="InterPro" id="IPR008979">
    <property type="entry name" value="Galactose-bd-like_sf"/>
</dbReference>
<evidence type="ECO:0000256" key="4">
    <source>
        <dbReference type="ARBA" id="ARBA00022692"/>
    </source>
</evidence>
<dbReference type="AlphaFoldDB" id="A0AAV5AIK6"/>
<protein>
    <recommendedName>
        <fullName evidence="17">P/Homo B domain-containing protein</fullName>
    </recommendedName>
</protein>
<evidence type="ECO:0000256" key="11">
    <source>
        <dbReference type="ARBA" id="ARBA00023145"/>
    </source>
</evidence>
<evidence type="ECO:0000256" key="14">
    <source>
        <dbReference type="PROSITE-ProRule" id="PRU01240"/>
    </source>
</evidence>
<keyword evidence="11" id="KW-0865">Zymogen</keyword>
<dbReference type="Gene3D" id="3.40.50.200">
    <property type="entry name" value="Peptidase S8/S53 domain"/>
    <property type="match status" value="1"/>
</dbReference>
<dbReference type="GO" id="GO:0000139">
    <property type="term" value="C:Golgi membrane"/>
    <property type="evidence" value="ECO:0007669"/>
    <property type="project" value="TreeGrafter"/>
</dbReference>
<keyword evidence="8" id="KW-0106">Calcium</keyword>
<proteinExistence type="inferred from homology"/>
<evidence type="ECO:0000256" key="3">
    <source>
        <dbReference type="ARBA" id="ARBA00022670"/>
    </source>
</evidence>
<dbReference type="SUPFAM" id="SSF49785">
    <property type="entry name" value="Galactose-binding domain-like"/>
    <property type="match status" value="1"/>
</dbReference>
<evidence type="ECO:0000256" key="9">
    <source>
        <dbReference type="ARBA" id="ARBA00022989"/>
    </source>
</evidence>
<dbReference type="FunFam" id="3.40.50.200:FF:000005">
    <property type="entry name" value="Proprotein convertase subtilisin/kexin type 7"/>
    <property type="match status" value="1"/>
</dbReference>
<reference evidence="18" key="1">
    <citation type="submission" date="2021-10" db="EMBL/GenBank/DDBJ databases">
        <title>De novo Genome Assembly of Clathrus columnatus (Basidiomycota, Fungi) Using Illumina and Nanopore Sequence Data.</title>
        <authorList>
            <person name="Ogiso-Tanaka E."/>
            <person name="Itagaki H."/>
            <person name="Hosoya T."/>
            <person name="Hosaka K."/>
        </authorList>
    </citation>
    <scope>NUCLEOTIDE SEQUENCE</scope>
    <source>
        <strain evidence="18">MO-923</strain>
    </source>
</reference>
<keyword evidence="3 14" id="KW-0645">Protease</keyword>
<evidence type="ECO:0000256" key="13">
    <source>
        <dbReference type="PIRSR" id="PIRSR615500-1"/>
    </source>
</evidence>
<feature type="domain" description="P/Homo B" evidence="17">
    <location>
        <begin position="457"/>
        <end position="603"/>
    </location>
</feature>
<dbReference type="GO" id="GO:0005802">
    <property type="term" value="C:trans-Golgi network"/>
    <property type="evidence" value="ECO:0007669"/>
    <property type="project" value="TreeGrafter"/>
</dbReference>
<evidence type="ECO:0000256" key="2">
    <source>
        <dbReference type="ARBA" id="ARBA00005325"/>
    </source>
</evidence>
<dbReference type="PRINTS" id="PR00723">
    <property type="entry name" value="SUBTILISIN"/>
</dbReference>
<dbReference type="PROSITE" id="PS00136">
    <property type="entry name" value="SUBTILASE_ASP"/>
    <property type="match status" value="1"/>
</dbReference>
<dbReference type="InterPro" id="IPR015500">
    <property type="entry name" value="Peptidase_S8_subtilisin-rel"/>
</dbReference>
<keyword evidence="4 16" id="KW-0812">Transmembrane</keyword>
<dbReference type="Pfam" id="PF01483">
    <property type="entry name" value="P_proprotein"/>
    <property type="match status" value="1"/>
</dbReference>
<keyword evidence="10 16" id="KW-0472">Membrane</keyword>
<keyword evidence="12" id="KW-0325">Glycoprotein</keyword>
<dbReference type="GO" id="GO:0016485">
    <property type="term" value="P:protein processing"/>
    <property type="evidence" value="ECO:0007669"/>
    <property type="project" value="TreeGrafter"/>
</dbReference>
<comment type="similarity">
    <text evidence="2">Belongs to the peptidase S8 family. Furin subfamily.</text>
</comment>
<dbReference type="InterPro" id="IPR002884">
    <property type="entry name" value="P_dom"/>
</dbReference>
<evidence type="ECO:0000256" key="15">
    <source>
        <dbReference type="SAM" id="MobiDB-lite"/>
    </source>
</evidence>
<dbReference type="FunFam" id="2.60.120.260:FF:000026">
    <property type="entry name" value="proprotein convertase subtilisin/kexin type 7"/>
    <property type="match status" value="1"/>
</dbReference>
<dbReference type="Pfam" id="PF00082">
    <property type="entry name" value="Peptidase_S8"/>
    <property type="match status" value="1"/>
</dbReference>
<evidence type="ECO:0000313" key="18">
    <source>
        <dbReference type="EMBL" id="GJJ12519.1"/>
    </source>
</evidence>
<evidence type="ECO:0000256" key="7">
    <source>
        <dbReference type="ARBA" id="ARBA00022825"/>
    </source>
</evidence>
<keyword evidence="5" id="KW-0732">Signal</keyword>
<evidence type="ECO:0000256" key="1">
    <source>
        <dbReference type="ARBA" id="ARBA00004370"/>
    </source>
</evidence>
<name>A0AAV5AIK6_9AGAM</name>
<dbReference type="InterPro" id="IPR000209">
    <property type="entry name" value="Peptidase_S8/S53_dom"/>
</dbReference>
<dbReference type="CDD" id="cd04059">
    <property type="entry name" value="Peptidases_S8_Protein_convertases_Kexins_Furin-like"/>
    <property type="match status" value="1"/>
</dbReference>
<dbReference type="SUPFAM" id="SSF52743">
    <property type="entry name" value="Subtilisin-like"/>
    <property type="match status" value="1"/>
</dbReference>
<feature type="transmembrane region" description="Helical" evidence="16">
    <location>
        <begin position="685"/>
        <end position="705"/>
    </location>
</feature>
<evidence type="ECO:0000256" key="8">
    <source>
        <dbReference type="ARBA" id="ARBA00022837"/>
    </source>
</evidence>
<evidence type="ECO:0000256" key="6">
    <source>
        <dbReference type="ARBA" id="ARBA00022801"/>
    </source>
</evidence>
<comment type="subcellular location">
    <subcellularLocation>
        <location evidence="1">Membrane</location>
    </subcellularLocation>
</comment>
<evidence type="ECO:0000256" key="5">
    <source>
        <dbReference type="ARBA" id="ARBA00022729"/>
    </source>
</evidence>
<keyword evidence="7 14" id="KW-0720">Serine protease</keyword>
<sequence length="804" mass="87889">MDLEHDPQASASIAEITAALDVELLDQIGPLTDFWLVRVSKSRKRHVKDVLGRYGDLRSLANAQSNRRSTESLHARHIVTSISKILPQQPRQRNKRDAYYAERAPPPSRPPINVHSSANAIASRLQIKDPIFSEQWHFVNEEYPQNTMNVTPVWEDLGLTGKGVYVAMVDDGLDYTHNDLKDNFFKEGSYDFNDHESLPTPKLSDDHHGTRCAGQISAVKNDVCGLGIAYNSKIAGLRILSGPISDVDEALALNYAYQNTSIYSCSWGPPDDGRSMEGPAYLIQKAVLEGVTTGRGGKGSIFVFASGNGAASGDQCNFDGYTNSIFSVTVGAIDYKGLHPYYSEACAANMIVTYSSGNGKSIATTDVGGKDKCTSTHGGTSAAAPFASAVFALALEARPDLTWRDIQHLCVTSAVPINLDDPDWDKTAVGRPYSYTYGYGLLDTWHFVNAAKSWKLVKPQAWIDLPVIELGGGKVDEENNMLGGLSIPPGGVSSKLTITREMLSENNFEDLEHVTIKIWVNHTKRGDVEVELISPNGVHSVLAKARPRDSSASGYPGWTFMTLKHWSESPIGEWTIRVSDKNDKSHKGYFLGWTMSLFGSSVDAVAAKPYVLKADTPSPGNPIPIQLPTPTNGTTKTYPKPTEHLPGDPGAIPGETDKPAIPTPESTLDEGYFTGMSHLLKNSTWLIFSIAAVILFGIGATIYFCRRQRRLRDYDLLNHGEDVPMVDHGAYGSSGGGRDRARTKELYDAFGEVSDDEEASVRRPLTSNEHSEYPENESGSRYKDEPEPKGRVSPGSNDGSWEHA</sequence>
<dbReference type="InterPro" id="IPR022398">
    <property type="entry name" value="Peptidase_S8_His-AS"/>
</dbReference>
<evidence type="ECO:0000256" key="12">
    <source>
        <dbReference type="ARBA" id="ARBA00023180"/>
    </source>
</evidence>
<gene>
    <name evidence="18" type="ORF">Clacol_006762</name>
</gene>
<dbReference type="Gene3D" id="2.60.120.260">
    <property type="entry name" value="Galactose-binding domain-like"/>
    <property type="match status" value="1"/>
</dbReference>
<dbReference type="PROSITE" id="PS00138">
    <property type="entry name" value="SUBTILASE_SER"/>
    <property type="match status" value="1"/>
</dbReference>
<evidence type="ECO:0000256" key="10">
    <source>
        <dbReference type="ARBA" id="ARBA00023136"/>
    </source>
</evidence>
<comment type="caution">
    <text evidence="18">The sequence shown here is derived from an EMBL/GenBank/DDBJ whole genome shotgun (WGS) entry which is preliminary data.</text>
</comment>
<feature type="active site" description="Charge relay system" evidence="13 14">
    <location>
        <position position="170"/>
    </location>
</feature>
<keyword evidence="6 14" id="KW-0378">Hydrolase</keyword>
<dbReference type="PANTHER" id="PTHR42884:SF14">
    <property type="entry name" value="NEUROENDOCRINE CONVERTASE 1"/>
    <property type="match status" value="1"/>
</dbReference>
<dbReference type="InterPro" id="IPR023828">
    <property type="entry name" value="Peptidase_S8_Ser-AS"/>
</dbReference>
<feature type="region of interest" description="Disordered" evidence="15">
    <location>
        <begin position="621"/>
        <end position="662"/>
    </location>
</feature>
<dbReference type="EMBL" id="BPWL01000007">
    <property type="protein sequence ID" value="GJJ12519.1"/>
    <property type="molecule type" value="Genomic_DNA"/>
</dbReference>
<feature type="compositionally biased region" description="Polar residues" evidence="15">
    <location>
        <begin position="628"/>
        <end position="637"/>
    </location>
</feature>
<feature type="compositionally biased region" description="Polar residues" evidence="15">
    <location>
        <begin position="794"/>
        <end position="804"/>
    </location>
</feature>
<evidence type="ECO:0000313" key="19">
    <source>
        <dbReference type="Proteomes" id="UP001050691"/>
    </source>
</evidence>
<feature type="region of interest" description="Disordered" evidence="15">
    <location>
        <begin position="750"/>
        <end position="804"/>
    </location>
</feature>
<dbReference type="InterPro" id="IPR034182">
    <property type="entry name" value="Kexin/furin"/>
</dbReference>
<dbReference type="PROSITE" id="PS51829">
    <property type="entry name" value="P_HOMO_B"/>
    <property type="match status" value="1"/>
</dbReference>
<organism evidence="18 19">
    <name type="scientific">Clathrus columnatus</name>
    <dbReference type="NCBI Taxonomy" id="1419009"/>
    <lineage>
        <taxon>Eukaryota</taxon>
        <taxon>Fungi</taxon>
        <taxon>Dikarya</taxon>
        <taxon>Basidiomycota</taxon>
        <taxon>Agaricomycotina</taxon>
        <taxon>Agaricomycetes</taxon>
        <taxon>Phallomycetidae</taxon>
        <taxon>Phallales</taxon>
        <taxon>Clathraceae</taxon>
        <taxon>Clathrus</taxon>
    </lineage>
</organism>